<dbReference type="AlphaFoldDB" id="A0A0T9N177"/>
<evidence type="ECO:0000313" key="3">
    <source>
        <dbReference type="Proteomes" id="UP000038750"/>
    </source>
</evidence>
<accession>A0A0T9N177</accession>
<dbReference type="InterPro" id="IPR000182">
    <property type="entry name" value="GNAT_dom"/>
</dbReference>
<dbReference type="SUPFAM" id="SSF55729">
    <property type="entry name" value="Acyl-CoA N-acyltransferases (Nat)"/>
    <property type="match status" value="1"/>
</dbReference>
<evidence type="ECO:0000313" key="2">
    <source>
        <dbReference type="EMBL" id="CNG65667.1"/>
    </source>
</evidence>
<proteinExistence type="predicted"/>
<reference evidence="2 3" key="1">
    <citation type="submission" date="2015-03" db="EMBL/GenBank/DDBJ databases">
        <authorList>
            <person name="Murphy D."/>
        </authorList>
    </citation>
    <scope>NUCLEOTIDE SEQUENCE [LARGE SCALE GENOMIC DNA]</scope>
    <source>
        <strain evidence="2 3">BR165/97</strain>
    </source>
</reference>
<dbReference type="Pfam" id="PF00583">
    <property type="entry name" value="Acetyltransf_1"/>
    <property type="match status" value="1"/>
</dbReference>
<dbReference type="OrthoDB" id="9153800at2"/>
<protein>
    <submittedName>
        <fullName evidence="2">Acetyltransferase (GNAT) family</fullName>
    </submittedName>
</protein>
<name>A0A0T9N177_YERIN</name>
<keyword evidence="2" id="KW-0808">Transferase</keyword>
<dbReference type="Gene3D" id="3.40.630.30">
    <property type="match status" value="1"/>
</dbReference>
<dbReference type="PROSITE" id="PS51186">
    <property type="entry name" value="GNAT"/>
    <property type="match status" value="1"/>
</dbReference>
<dbReference type="RefSeq" id="WP_050074680.1">
    <property type="nucleotide sequence ID" value="NZ_CPZJ01000025.1"/>
</dbReference>
<dbReference type="Proteomes" id="UP000038750">
    <property type="component" value="Unassembled WGS sequence"/>
</dbReference>
<dbReference type="InterPro" id="IPR016181">
    <property type="entry name" value="Acyl_CoA_acyltransferase"/>
</dbReference>
<organism evidence="2 3">
    <name type="scientific">Yersinia intermedia</name>
    <dbReference type="NCBI Taxonomy" id="631"/>
    <lineage>
        <taxon>Bacteria</taxon>
        <taxon>Pseudomonadati</taxon>
        <taxon>Pseudomonadota</taxon>
        <taxon>Gammaproteobacteria</taxon>
        <taxon>Enterobacterales</taxon>
        <taxon>Yersiniaceae</taxon>
        <taxon>Yersinia</taxon>
    </lineage>
</organism>
<evidence type="ECO:0000259" key="1">
    <source>
        <dbReference type="PROSITE" id="PS51186"/>
    </source>
</evidence>
<sequence>MIRPATIDDIPALVALGARMHRESRYVTFSFDEDKCTTLATNLINAEFGVVLAVEEGDQLIGWVAGGIGEQYFSHERMAFEYGVFIDTAHRGGTAGYRLVKAFIDWAKSHGAAVINMGITTGVHEERTGELYQRLGLARTGSLYSMEV</sequence>
<gene>
    <name evidence="2" type="ORF">ERS008530_04327</name>
</gene>
<dbReference type="EMBL" id="CPZJ01000025">
    <property type="protein sequence ID" value="CNG65667.1"/>
    <property type="molecule type" value="Genomic_DNA"/>
</dbReference>
<feature type="domain" description="N-acetyltransferase" evidence="1">
    <location>
        <begin position="1"/>
        <end position="148"/>
    </location>
</feature>
<dbReference type="GO" id="GO:0016747">
    <property type="term" value="F:acyltransferase activity, transferring groups other than amino-acyl groups"/>
    <property type="evidence" value="ECO:0007669"/>
    <property type="project" value="InterPro"/>
</dbReference>